<reference evidence="3 4" key="1">
    <citation type="submission" date="2009-04" db="EMBL/GenBank/DDBJ databases">
        <authorList>
            <person name="Sebastian Y."/>
            <person name="Madupu R."/>
            <person name="Durkin A.S."/>
            <person name="Torralba M."/>
            <person name="Methe B."/>
            <person name="Sutton G.G."/>
            <person name="Strausberg R.L."/>
            <person name="Nelson K.E."/>
        </authorList>
    </citation>
    <scope>NUCLEOTIDE SEQUENCE [LARGE SCALE GENOMIC DNA]</scope>
    <source>
        <strain evidence="3 4">60-3</strain>
    </source>
</reference>
<dbReference type="eggNOG" id="COG2091">
    <property type="taxonomic scope" value="Bacteria"/>
</dbReference>
<sequence length="241" mass="26995">MNYSQLPLPLGDILYIAELPASIAPSLPTYRSLTQQLLDEIAPRESVWQLTHLPSGAPRLVSPDHDYHISISHSGSYVALVLSEGAHGVGIDIQVASDKLPQVAPRFMSPTELAYYRDLTTSEANEWLYTVWCLKEAAYKAYPLQVKRHLATNYTVSPPEASLSCDVESNSFARYTVYADRGTTTLPFSRATSFVASRLRPTTSPTFKLWRELLKVKPHTRDTVSLKSLSLRKHWCICTVL</sequence>
<dbReference type="InterPro" id="IPR008278">
    <property type="entry name" value="4-PPantetheinyl_Trfase_dom"/>
</dbReference>
<proteinExistence type="predicted"/>
<dbReference type="GO" id="GO:0000287">
    <property type="term" value="F:magnesium ion binding"/>
    <property type="evidence" value="ECO:0007669"/>
    <property type="project" value="InterPro"/>
</dbReference>
<name>C2MBP4_9PORP</name>
<accession>C2MBP4</accession>
<evidence type="ECO:0000313" key="3">
    <source>
        <dbReference type="EMBL" id="EEK16861.1"/>
    </source>
</evidence>
<organism evidence="3 4">
    <name type="scientific">Porphyromonas uenonis 60-3</name>
    <dbReference type="NCBI Taxonomy" id="596327"/>
    <lineage>
        <taxon>Bacteria</taxon>
        <taxon>Pseudomonadati</taxon>
        <taxon>Bacteroidota</taxon>
        <taxon>Bacteroidia</taxon>
        <taxon>Bacteroidales</taxon>
        <taxon>Porphyromonadaceae</taxon>
        <taxon>Porphyromonas</taxon>
    </lineage>
</organism>
<dbReference type="Pfam" id="PF01648">
    <property type="entry name" value="ACPS"/>
    <property type="match status" value="1"/>
</dbReference>
<dbReference type="Proteomes" id="UP000003303">
    <property type="component" value="Unassembled WGS sequence"/>
</dbReference>
<evidence type="ECO:0000313" key="4">
    <source>
        <dbReference type="Proteomes" id="UP000003303"/>
    </source>
</evidence>
<dbReference type="EMBL" id="ACLR01000124">
    <property type="protein sequence ID" value="EEK16861.1"/>
    <property type="molecule type" value="Genomic_DNA"/>
</dbReference>
<evidence type="ECO:0000256" key="1">
    <source>
        <dbReference type="ARBA" id="ARBA00022679"/>
    </source>
</evidence>
<dbReference type="RefSeq" id="WP_007365351.1">
    <property type="nucleotide sequence ID" value="NZ_ACLR01000124.1"/>
</dbReference>
<dbReference type="AlphaFoldDB" id="C2MBP4"/>
<comment type="caution">
    <text evidence="3">The sequence shown here is derived from an EMBL/GenBank/DDBJ whole genome shotgun (WGS) entry which is preliminary data.</text>
</comment>
<keyword evidence="4" id="KW-1185">Reference proteome</keyword>
<keyword evidence="1 3" id="KW-0808">Transferase</keyword>
<evidence type="ECO:0000259" key="2">
    <source>
        <dbReference type="Pfam" id="PF01648"/>
    </source>
</evidence>
<protein>
    <submittedName>
        <fullName evidence="3">4'-phosphopantetheinyl transferase family protein</fullName>
    </submittedName>
</protein>
<dbReference type="STRING" id="596327.PORUE0001_0464"/>
<dbReference type="Gene3D" id="3.90.470.20">
    <property type="entry name" value="4'-phosphopantetheinyl transferase domain"/>
    <property type="match status" value="2"/>
</dbReference>
<gene>
    <name evidence="3" type="ORF">PORUE0001_0464</name>
</gene>
<dbReference type="GO" id="GO:0008897">
    <property type="term" value="F:holo-[acyl-carrier-protein] synthase activity"/>
    <property type="evidence" value="ECO:0007669"/>
    <property type="project" value="InterPro"/>
</dbReference>
<dbReference type="InterPro" id="IPR037143">
    <property type="entry name" value="4-PPantetheinyl_Trfase_dom_sf"/>
</dbReference>
<feature type="domain" description="4'-phosphopantetheinyl transferase" evidence="2">
    <location>
        <begin position="88"/>
        <end position="148"/>
    </location>
</feature>
<dbReference type="SUPFAM" id="SSF56214">
    <property type="entry name" value="4'-phosphopantetheinyl transferase"/>
    <property type="match status" value="2"/>
</dbReference>